<dbReference type="PANTHER" id="PTHR22603">
    <property type="entry name" value="CHOLINE/ETHANOALAMINE KINASE"/>
    <property type="match status" value="1"/>
</dbReference>
<evidence type="ECO:0000256" key="2">
    <source>
        <dbReference type="SAM" id="MobiDB-lite"/>
    </source>
</evidence>
<feature type="region of interest" description="Disordered" evidence="2">
    <location>
        <begin position="17"/>
        <end position="36"/>
    </location>
</feature>
<comment type="similarity">
    <text evidence="1">Belongs to the choline/ethanolamine kinase family.</text>
</comment>
<dbReference type="Pfam" id="PF01633">
    <property type="entry name" value="Choline_kinase"/>
    <property type="match status" value="1"/>
</dbReference>
<reference evidence="4 5" key="1">
    <citation type="submission" date="2024-03" db="EMBL/GenBank/DDBJ databases">
        <title>Genome-scale model development and genomic sequencing of the oleaginous clade Lipomyces.</title>
        <authorList>
            <consortium name="Lawrence Berkeley National Laboratory"/>
            <person name="Czajka J.J."/>
            <person name="Han Y."/>
            <person name="Kim J."/>
            <person name="Mondo S.J."/>
            <person name="Hofstad B.A."/>
            <person name="Robles A."/>
            <person name="Haridas S."/>
            <person name="Riley R."/>
            <person name="LaButti K."/>
            <person name="Pangilinan J."/>
            <person name="Andreopoulos W."/>
            <person name="Lipzen A."/>
            <person name="Yan J."/>
            <person name="Wang M."/>
            <person name="Ng V."/>
            <person name="Grigoriev I.V."/>
            <person name="Spatafora J.W."/>
            <person name="Magnuson J.K."/>
            <person name="Baker S.E."/>
            <person name="Pomraning K.R."/>
        </authorList>
    </citation>
    <scope>NUCLEOTIDE SEQUENCE [LARGE SCALE GENOMIC DNA]</scope>
    <source>
        <strain evidence="4 5">Phaff 52-87</strain>
    </source>
</reference>
<keyword evidence="5" id="KW-1185">Reference proteome</keyword>
<feature type="domain" description="Choline kinase N-terminal" evidence="3">
    <location>
        <begin position="34"/>
        <end position="68"/>
    </location>
</feature>
<dbReference type="Gene3D" id="3.90.1200.10">
    <property type="match status" value="1"/>
</dbReference>
<dbReference type="Pfam" id="PF04428">
    <property type="entry name" value="Choline_kin_N"/>
    <property type="match status" value="1"/>
</dbReference>
<protein>
    <submittedName>
        <fullName evidence="4">Kinase-like domain-containing protein</fullName>
    </submittedName>
</protein>
<evidence type="ECO:0000259" key="3">
    <source>
        <dbReference type="Pfam" id="PF04428"/>
    </source>
</evidence>
<dbReference type="Proteomes" id="UP001498771">
    <property type="component" value="Unassembled WGS sequence"/>
</dbReference>
<dbReference type="SUPFAM" id="SSF56112">
    <property type="entry name" value="Protein kinase-like (PK-like)"/>
    <property type="match status" value="1"/>
</dbReference>
<dbReference type="GeneID" id="90036134"/>
<sequence length="522" mass="59076">MEHIVVPPNVPRVLLRRRSSGSSHAGSDHERSPEVPTVDVILDNSLPAEQLKREVLMLILRLKLPRWRSLPISEYPFIKISRISGALTNAVYCVSPPAQYMHPSHRAHHTEPHTPADSGSSQKLPRPKSATSLVHIGHIPQLLLRVYGPNTSQIIDRATELAVLKRLAARNIGPRILGIFTNGRFEQFLKATTLTKEDIRKPEVSRGIAKRMRELHDGVDLTMDERLGGPGLWKNFAKWSMDAKEALDRLDKLVPEDQDPNANPCGPPWTTKKVLMADWPTFMEGARRYKEWLEAAYGGEEAVNKGLVFAHNDAQYGNLLRVELPLGSPLLQPAHEHRALVVIDFEYASPNTRGYDIANHFSEWMADYHHPTRPQDLHSEKFPNLEERSRFIESYVTHTFEDFDELETIDKMIAVLHSEATKWNAACQLGWCVWGIISAKIDAEPEEDEEGFVDVVESNQETAKETLEADPFDYLDHASQRAALFWGELAVRGIPIPEGVDMTRAMYLEKPRDKGLVTEKSE</sequence>
<evidence type="ECO:0000313" key="5">
    <source>
        <dbReference type="Proteomes" id="UP001498771"/>
    </source>
</evidence>
<dbReference type="CDD" id="cd05157">
    <property type="entry name" value="ETNK_euk"/>
    <property type="match status" value="1"/>
</dbReference>
<dbReference type="InterPro" id="IPR011009">
    <property type="entry name" value="Kinase-like_dom_sf"/>
</dbReference>
<organism evidence="4 5">
    <name type="scientific">Myxozyma melibiosi</name>
    <dbReference type="NCBI Taxonomy" id="54550"/>
    <lineage>
        <taxon>Eukaryota</taxon>
        <taxon>Fungi</taxon>
        <taxon>Dikarya</taxon>
        <taxon>Ascomycota</taxon>
        <taxon>Saccharomycotina</taxon>
        <taxon>Lipomycetes</taxon>
        <taxon>Lipomycetales</taxon>
        <taxon>Lipomycetaceae</taxon>
        <taxon>Myxozyma</taxon>
    </lineage>
</organism>
<evidence type="ECO:0000256" key="1">
    <source>
        <dbReference type="ARBA" id="ARBA00038211"/>
    </source>
</evidence>
<dbReference type="EMBL" id="JBBJBU010000001">
    <property type="protein sequence ID" value="KAK7208542.1"/>
    <property type="molecule type" value="Genomic_DNA"/>
</dbReference>
<dbReference type="PANTHER" id="PTHR22603:SF93">
    <property type="entry name" value="RE24176P"/>
    <property type="match status" value="1"/>
</dbReference>
<name>A0ABR1FFL1_9ASCO</name>
<evidence type="ECO:0000313" key="4">
    <source>
        <dbReference type="EMBL" id="KAK7208542.1"/>
    </source>
</evidence>
<dbReference type="RefSeq" id="XP_064771575.1">
    <property type="nucleotide sequence ID" value="XM_064910622.1"/>
</dbReference>
<feature type="region of interest" description="Disordered" evidence="2">
    <location>
        <begin position="102"/>
        <end position="130"/>
    </location>
</feature>
<gene>
    <name evidence="4" type="ORF">BZA70DRAFT_245330</name>
</gene>
<comment type="caution">
    <text evidence="4">The sequence shown here is derived from an EMBL/GenBank/DDBJ whole genome shotgun (WGS) entry which is preliminary data.</text>
</comment>
<dbReference type="Gene3D" id="3.30.200.20">
    <property type="entry name" value="Phosphorylase Kinase, domain 1"/>
    <property type="match status" value="1"/>
</dbReference>
<dbReference type="InterPro" id="IPR007521">
    <property type="entry name" value="Choline_kin_N"/>
</dbReference>
<accession>A0ABR1FFL1</accession>
<proteinExistence type="inferred from homology"/>